<name>A0A8F8KNK3_9VIRU</name>
<gene>
    <name evidence="1" type="ORF">KOM_12_162</name>
</gene>
<organism evidence="1">
    <name type="scientific">Clandestinovirus</name>
    <dbReference type="NCBI Taxonomy" id="2831644"/>
    <lineage>
        <taxon>Viruses</taxon>
    </lineage>
</organism>
<evidence type="ECO:0000313" key="1">
    <source>
        <dbReference type="EMBL" id="QYA18431.1"/>
    </source>
</evidence>
<sequence length="123" mass="14600">MNKARLPKEIITIIKGKKQVEDEERTIKVFKECVIEHIIAWTAIKSISHHTLGNMTSVDGRVCSTSEFILTVLQLVCKQFRNDVLLAKFPRQHYYKEKRRLDAYWYDIDLYRAVKGRRRIKYG</sequence>
<protein>
    <submittedName>
        <fullName evidence="1">Uncharacterized protein</fullName>
    </submittedName>
</protein>
<dbReference type="EMBL" id="MZ420154">
    <property type="protein sequence ID" value="QYA18431.1"/>
    <property type="molecule type" value="Genomic_DNA"/>
</dbReference>
<reference evidence="1" key="1">
    <citation type="submission" date="2021-06" db="EMBL/GenBank/DDBJ databases">
        <authorList>
            <person name="Rolland C."/>
        </authorList>
    </citation>
    <scope>NUCLEOTIDE SEQUENCE</scope>
    <source>
        <strain evidence="1">347.936635</strain>
    </source>
</reference>
<accession>A0A8F8KNK3</accession>
<proteinExistence type="predicted"/>